<evidence type="ECO:0000259" key="4">
    <source>
        <dbReference type="PROSITE" id="PS50956"/>
    </source>
</evidence>
<dbReference type="Pfam" id="PF13404">
    <property type="entry name" value="HTH_AsnC-type"/>
    <property type="match status" value="2"/>
</dbReference>
<dbReference type="InterPro" id="IPR000485">
    <property type="entry name" value="AsnC-type_HTH_dom"/>
</dbReference>
<organism evidence="5 6">
    <name type="scientific">Streptomyces minutiscleroticus</name>
    <dbReference type="NCBI Taxonomy" id="68238"/>
    <lineage>
        <taxon>Bacteria</taxon>
        <taxon>Bacillati</taxon>
        <taxon>Actinomycetota</taxon>
        <taxon>Actinomycetes</taxon>
        <taxon>Kitasatosporales</taxon>
        <taxon>Streptomycetaceae</taxon>
        <taxon>Streptomyces</taxon>
    </lineage>
</organism>
<dbReference type="InterPro" id="IPR019887">
    <property type="entry name" value="Tscrpt_reg_AsnC/Lrp_C"/>
</dbReference>
<dbReference type="Gene3D" id="1.10.10.10">
    <property type="entry name" value="Winged helix-like DNA-binding domain superfamily/Winged helix DNA-binding domain"/>
    <property type="match status" value="2"/>
</dbReference>
<dbReference type="GO" id="GO:0043565">
    <property type="term" value="F:sequence-specific DNA binding"/>
    <property type="evidence" value="ECO:0007669"/>
    <property type="project" value="InterPro"/>
</dbReference>
<dbReference type="InterPro" id="IPR019888">
    <property type="entry name" value="Tscrpt_reg_AsnC-like"/>
</dbReference>
<comment type="caution">
    <text evidence="5">The sequence shown here is derived from an EMBL/GenBank/DDBJ whole genome shotgun (WGS) entry which is preliminary data.</text>
</comment>
<dbReference type="PANTHER" id="PTHR30154">
    <property type="entry name" value="LEUCINE-RESPONSIVE REGULATORY PROTEIN"/>
    <property type="match status" value="1"/>
</dbReference>
<keyword evidence="2" id="KW-0238">DNA-binding</keyword>
<dbReference type="InterPro" id="IPR036390">
    <property type="entry name" value="WH_DNA-bd_sf"/>
</dbReference>
<evidence type="ECO:0000313" key="5">
    <source>
        <dbReference type="EMBL" id="GGX96970.1"/>
    </source>
</evidence>
<sequence length="360" mass="39496">MDNAMESLDVKDSAAELDETDLAITHALQIAPRASWTTVGEVLGLSAVTAARRWNRISRQGTAWVTATGSPALWGSLCNAFIDVDCEPSERGRVALALARDPRTKSVMELASGRDIHVNVITRDLPGLSRFVLDHVSRLPGVVRVNTQVTTRILTAGNDWRLDALPRAQRSRLQSLAGEAAPRTAAPGPLDAPDRELLLALAEDARLPVTDLAERLDSSQTAVRRRLARLERTGAVAFRGEVAQHITGWPVTSLLWARVPVGRRRQVCERLGRMPDVRLLTATSGETNVLLSAWLHSVDSVLDLEDRISAECPELEIADHGIVLRTVKRQGWILDSLGRRTECVPIDPWCDLPEGAARFH</sequence>
<keyword evidence="3" id="KW-0804">Transcription</keyword>
<dbReference type="PANTHER" id="PTHR30154:SF34">
    <property type="entry name" value="TRANSCRIPTIONAL REGULATOR AZLB"/>
    <property type="match status" value="1"/>
</dbReference>
<gene>
    <name evidence="5" type="ORF">GCM10010358_58410</name>
</gene>
<evidence type="ECO:0000256" key="1">
    <source>
        <dbReference type="ARBA" id="ARBA00023015"/>
    </source>
</evidence>
<dbReference type="InterPro" id="IPR011991">
    <property type="entry name" value="ArsR-like_HTH"/>
</dbReference>
<dbReference type="Gene3D" id="3.30.70.920">
    <property type="match status" value="2"/>
</dbReference>
<dbReference type="InterPro" id="IPR036388">
    <property type="entry name" value="WH-like_DNA-bd_sf"/>
</dbReference>
<reference evidence="5" key="2">
    <citation type="submission" date="2020-09" db="EMBL/GenBank/DDBJ databases">
        <authorList>
            <person name="Sun Q."/>
            <person name="Ohkuma M."/>
        </authorList>
    </citation>
    <scope>NUCLEOTIDE SEQUENCE</scope>
    <source>
        <strain evidence="5">JCM 4790</strain>
    </source>
</reference>
<dbReference type="PRINTS" id="PR00033">
    <property type="entry name" value="HTHASNC"/>
</dbReference>
<dbReference type="SUPFAM" id="SSF46785">
    <property type="entry name" value="Winged helix' DNA-binding domain"/>
    <property type="match status" value="1"/>
</dbReference>
<dbReference type="SMART" id="SM00344">
    <property type="entry name" value="HTH_ASNC"/>
    <property type="match status" value="2"/>
</dbReference>
<reference evidence="5" key="1">
    <citation type="journal article" date="2014" name="Int. J. Syst. Evol. Microbiol.">
        <title>Complete genome sequence of Corynebacterium casei LMG S-19264T (=DSM 44701T), isolated from a smear-ripened cheese.</title>
        <authorList>
            <consortium name="US DOE Joint Genome Institute (JGI-PGF)"/>
            <person name="Walter F."/>
            <person name="Albersmeier A."/>
            <person name="Kalinowski J."/>
            <person name="Ruckert C."/>
        </authorList>
    </citation>
    <scope>NUCLEOTIDE SEQUENCE</scope>
    <source>
        <strain evidence="5">JCM 4790</strain>
    </source>
</reference>
<dbReference type="AlphaFoldDB" id="A0A918NV18"/>
<dbReference type="InterPro" id="IPR011008">
    <property type="entry name" value="Dimeric_a/b-barrel"/>
</dbReference>
<keyword evidence="1" id="KW-0805">Transcription regulation</keyword>
<keyword evidence="6" id="KW-1185">Reference proteome</keyword>
<accession>A0A918NV18</accession>
<proteinExistence type="predicted"/>
<dbReference type="SUPFAM" id="SSF54909">
    <property type="entry name" value="Dimeric alpha+beta barrel"/>
    <property type="match status" value="1"/>
</dbReference>
<dbReference type="PROSITE" id="PS50956">
    <property type="entry name" value="HTH_ASNC_2"/>
    <property type="match status" value="1"/>
</dbReference>
<dbReference type="EMBL" id="BMVU01000037">
    <property type="protein sequence ID" value="GGX96970.1"/>
    <property type="molecule type" value="Genomic_DNA"/>
</dbReference>
<dbReference type="Proteomes" id="UP000619244">
    <property type="component" value="Unassembled WGS sequence"/>
</dbReference>
<protein>
    <submittedName>
        <fullName evidence="5">AsnC family transcriptional regulator</fullName>
    </submittedName>
</protein>
<evidence type="ECO:0000256" key="3">
    <source>
        <dbReference type="ARBA" id="ARBA00023163"/>
    </source>
</evidence>
<name>A0A918NV18_9ACTN</name>
<dbReference type="GO" id="GO:0005829">
    <property type="term" value="C:cytosol"/>
    <property type="evidence" value="ECO:0007669"/>
    <property type="project" value="TreeGrafter"/>
</dbReference>
<evidence type="ECO:0000313" key="6">
    <source>
        <dbReference type="Proteomes" id="UP000619244"/>
    </source>
</evidence>
<dbReference type="Pfam" id="PF01037">
    <property type="entry name" value="AsnC_trans_reg"/>
    <property type="match status" value="1"/>
</dbReference>
<feature type="domain" description="HTH asnC-type" evidence="4">
    <location>
        <begin position="190"/>
        <end position="250"/>
    </location>
</feature>
<dbReference type="GO" id="GO:0043200">
    <property type="term" value="P:response to amino acid"/>
    <property type="evidence" value="ECO:0007669"/>
    <property type="project" value="TreeGrafter"/>
</dbReference>
<evidence type="ECO:0000256" key="2">
    <source>
        <dbReference type="ARBA" id="ARBA00023125"/>
    </source>
</evidence>
<dbReference type="CDD" id="cd00090">
    <property type="entry name" value="HTH_ARSR"/>
    <property type="match status" value="1"/>
</dbReference>